<dbReference type="Proteomes" id="UP000676967">
    <property type="component" value="Chromosome"/>
</dbReference>
<evidence type="ECO:0000256" key="1">
    <source>
        <dbReference type="SAM" id="MobiDB-lite"/>
    </source>
</evidence>
<accession>A0ABM7LU58</accession>
<organism evidence="2 3">
    <name type="scientific">Actinoplanes ianthinogenes</name>
    <dbReference type="NCBI Taxonomy" id="122358"/>
    <lineage>
        <taxon>Bacteria</taxon>
        <taxon>Bacillati</taxon>
        <taxon>Actinomycetota</taxon>
        <taxon>Actinomycetes</taxon>
        <taxon>Micromonosporales</taxon>
        <taxon>Micromonosporaceae</taxon>
        <taxon>Actinoplanes</taxon>
    </lineage>
</organism>
<feature type="compositionally biased region" description="Low complexity" evidence="1">
    <location>
        <begin position="237"/>
        <end position="255"/>
    </location>
</feature>
<name>A0ABM7LU58_9ACTN</name>
<protein>
    <submittedName>
        <fullName evidence="2">Uncharacterized protein</fullName>
    </submittedName>
</protein>
<proteinExistence type="predicted"/>
<feature type="region of interest" description="Disordered" evidence="1">
    <location>
        <begin position="79"/>
        <end position="136"/>
    </location>
</feature>
<feature type="compositionally biased region" description="Basic and acidic residues" evidence="1">
    <location>
        <begin position="116"/>
        <end position="129"/>
    </location>
</feature>
<dbReference type="EMBL" id="AP023356">
    <property type="protein sequence ID" value="BCJ42825.1"/>
    <property type="molecule type" value="Genomic_DNA"/>
</dbReference>
<evidence type="ECO:0000313" key="2">
    <source>
        <dbReference type="EMBL" id="BCJ42825.1"/>
    </source>
</evidence>
<reference evidence="2 3" key="1">
    <citation type="submission" date="2020-08" db="EMBL/GenBank/DDBJ databases">
        <title>Whole genome shotgun sequence of Actinoplanes ianthinogenes NBRC 13996.</title>
        <authorList>
            <person name="Komaki H."/>
            <person name="Tamura T."/>
        </authorList>
    </citation>
    <scope>NUCLEOTIDE SEQUENCE [LARGE SCALE GENOMIC DNA]</scope>
    <source>
        <strain evidence="2 3">NBRC 13996</strain>
    </source>
</reference>
<feature type="region of interest" description="Disordered" evidence="1">
    <location>
        <begin position="191"/>
        <end position="262"/>
    </location>
</feature>
<sequence length="262" mass="26372">MRRKEAITLVAAVTAGVVAAGSGLTAWAGWMLGAASARGAIEGGTLPVVPRPAVRQDRGHPVITWDPVRFRSGAPVGGYRVEETDGAPQEVGGTRQEADGNRQGAGVTRQETGEADGMRQETGEAHGGRQETGLAGGGRRIVCDVPAGTLSCVDTAAGRGRRSYVVRARAGTRWLGPASAAAIFVPKNEDRARGAETAVTSGGSRGTAPRAAAEPEAAETEPPAPTRTPATSPPAPSVSAPAPSVSTVAVDSASTQPTVAAG</sequence>
<feature type="compositionally biased region" description="Pro residues" evidence="1">
    <location>
        <begin position="222"/>
        <end position="236"/>
    </location>
</feature>
<gene>
    <name evidence="2" type="ORF">Aiant_34820</name>
</gene>
<keyword evidence="3" id="KW-1185">Reference proteome</keyword>
<evidence type="ECO:0000313" key="3">
    <source>
        <dbReference type="Proteomes" id="UP000676967"/>
    </source>
</evidence>